<proteinExistence type="predicted"/>
<dbReference type="RefSeq" id="WP_190565489.1">
    <property type="nucleotide sequence ID" value="NZ_JACJQL010000002.1"/>
</dbReference>
<protein>
    <submittedName>
        <fullName evidence="2">PEP-CTERM sorting domain-containing protein</fullName>
    </submittedName>
</protein>
<reference evidence="2 3" key="1">
    <citation type="journal article" date="2020" name="ISME J.">
        <title>Comparative genomics reveals insights into cyanobacterial evolution and habitat adaptation.</title>
        <authorList>
            <person name="Chen M.Y."/>
            <person name="Teng W.K."/>
            <person name="Zhao L."/>
            <person name="Hu C.X."/>
            <person name="Zhou Y.K."/>
            <person name="Han B.P."/>
            <person name="Song L.R."/>
            <person name="Shu W.S."/>
        </authorList>
    </citation>
    <scope>NUCLEOTIDE SEQUENCE [LARGE SCALE GENOMIC DNA]</scope>
    <source>
        <strain evidence="2 3">FACHB-3921</strain>
    </source>
</reference>
<organism evidence="2 3">
    <name type="scientific">Nostoc parmelioides FACHB-3921</name>
    <dbReference type="NCBI Taxonomy" id="2692909"/>
    <lineage>
        <taxon>Bacteria</taxon>
        <taxon>Bacillati</taxon>
        <taxon>Cyanobacteriota</taxon>
        <taxon>Cyanophyceae</taxon>
        <taxon>Nostocales</taxon>
        <taxon>Nostocaceae</taxon>
        <taxon>Nostoc</taxon>
    </lineage>
</organism>
<dbReference type="Proteomes" id="UP000621307">
    <property type="component" value="Unassembled WGS sequence"/>
</dbReference>
<gene>
    <name evidence="2" type="ORF">H6G14_01985</name>
</gene>
<comment type="caution">
    <text evidence="2">The sequence shown here is derived from an EMBL/GenBank/DDBJ whole genome shotgun (WGS) entry which is preliminary data.</text>
</comment>
<name>A0ABR8B7G8_9NOSO</name>
<sequence length="302" mass="31378">MFKHGILASVTGSIVLSLLTTVAESAQASTLVFSGSGATTTTAFRDFQTAIGGGSRIGWDGVRLDGTDANPETQVIDPGKTVAIPVNRFLGAGALFADPYAVSGDGFASVNPGTAGEFPAFSPQNTFVMFDFNNGQFEDRFIEQSFVLPGTTTAAGTRGFGAIFLDVEDAASSSIEYFGTTTKGDKVSLGKYFVPVGASGEAQFLGVLFDQPIVTEVQLTVGTNALFSFDGTTIQSFGGEDLANGVDLVNTDDFLFATPTAATLITVPEPTPLSGLSLAILGMVGFLTKKLAKRLSILSTQQ</sequence>
<evidence type="ECO:0000313" key="2">
    <source>
        <dbReference type="EMBL" id="MBD2250078.1"/>
    </source>
</evidence>
<keyword evidence="3" id="KW-1185">Reference proteome</keyword>
<accession>A0ABR8B7G8</accession>
<evidence type="ECO:0000313" key="3">
    <source>
        <dbReference type="Proteomes" id="UP000621307"/>
    </source>
</evidence>
<dbReference type="EMBL" id="JACJQL010000002">
    <property type="protein sequence ID" value="MBD2250078.1"/>
    <property type="molecule type" value="Genomic_DNA"/>
</dbReference>
<keyword evidence="1" id="KW-0732">Signal</keyword>
<feature type="chain" id="PRO_5045795667" evidence="1">
    <location>
        <begin position="29"/>
        <end position="302"/>
    </location>
</feature>
<feature type="signal peptide" evidence="1">
    <location>
        <begin position="1"/>
        <end position="28"/>
    </location>
</feature>
<evidence type="ECO:0000256" key="1">
    <source>
        <dbReference type="SAM" id="SignalP"/>
    </source>
</evidence>